<feature type="transmembrane region" description="Helical" evidence="8">
    <location>
        <begin position="133"/>
        <end position="152"/>
    </location>
</feature>
<dbReference type="FunFam" id="1.20.1250.20:FF:000065">
    <property type="entry name" value="Putative MFS pantothenate transporter"/>
    <property type="match status" value="1"/>
</dbReference>
<evidence type="ECO:0000256" key="5">
    <source>
        <dbReference type="ARBA" id="ARBA00023136"/>
    </source>
</evidence>
<protein>
    <recommendedName>
        <fullName evidence="11">Major facilitator superfamily (MFS) profile domain-containing protein</fullName>
    </recommendedName>
</protein>
<keyword evidence="3 8" id="KW-0812">Transmembrane</keyword>
<dbReference type="Pfam" id="PF07690">
    <property type="entry name" value="MFS_1"/>
    <property type="match status" value="1"/>
</dbReference>
<dbReference type="GO" id="GO:0022857">
    <property type="term" value="F:transmembrane transporter activity"/>
    <property type="evidence" value="ECO:0007669"/>
    <property type="project" value="InterPro"/>
</dbReference>
<feature type="transmembrane region" description="Helical" evidence="8">
    <location>
        <begin position="337"/>
        <end position="356"/>
    </location>
</feature>
<keyword evidence="2" id="KW-0813">Transport</keyword>
<dbReference type="VEuPathDB" id="FungiDB:PV10_04772"/>
<reference evidence="9 10" key="1">
    <citation type="submission" date="2017-03" db="EMBL/GenBank/DDBJ databases">
        <title>Genomes of endolithic fungi from Antarctica.</title>
        <authorList>
            <person name="Coleine C."/>
            <person name="Masonjones S."/>
            <person name="Stajich J.E."/>
        </authorList>
    </citation>
    <scope>NUCLEOTIDE SEQUENCE [LARGE SCALE GENOMIC DNA]</scope>
    <source>
        <strain evidence="9 10">CCFEE 6314</strain>
    </source>
</reference>
<dbReference type="GO" id="GO:0016020">
    <property type="term" value="C:membrane"/>
    <property type="evidence" value="ECO:0007669"/>
    <property type="project" value="UniProtKB-SubCell"/>
</dbReference>
<dbReference type="EMBL" id="NAJM01000019">
    <property type="protein sequence ID" value="RVX71013.1"/>
    <property type="molecule type" value="Genomic_DNA"/>
</dbReference>
<evidence type="ECO:0000256" key="4">
    <source>
        <dbReference type="ARBA" id="ARBA00022989"/>
    </source>
</evidence>
<evidence type="ECO:0000256" key="1">
    <source>
        <dbReference type="ARBA" id="ARBA00004141"/>
    </source>
</evidence>
<name>A0A438N5I6_EXOME</name>
<feature type="transmembrane region" description="Helical" evidence="8">
    <location>
        <begin position="65"/>
        <end position="84"/>
    </location>
</feature>
<feature type="transmembrane region" description="Helical" evidence="8">
    <location>
        <begin position="158"/>
        <end position="183"/>
    </location>
</feature>
<feature type="compositionally biased region" description="Low complexity" evidence="7">
    <location>
        <begin position="7"/>
        <end position="17"/>
    </location>
</feature>
<feature type="transmembrane region" description="Helical" evidence="8">
    <location>
        <begin position="395"/>
        <end position="415"/>
    </location>
</feature>
<feature type="transmembrane region" description="Helical" evidence="8">
    <location>
        <begin position="298"/>
        <end position="317"/>
    </location>
</feature>
<dbReference type="PANTHER" id="PTHR43791">
    <property type="entry name" value="PERMEASE-RELATED"/>
    <property type="match status" value="1"/>
</dbReference>
<proteinExistence type="inferred from homology"/>
<evidence type="ECO:0000256" key="8">
    <source>
        <dbReference type="SAM" id="Phobius"/>
    </source>
</evidence>
<evidence type="ECO:0008006" key="11">
    <source>
        <dbReference type="Google" id="ProtNLM"/>
    </source>
</evidence>
<evidence type="ECO:0000313" key="10">
    <source>
        <dbReference type="Proteomes" id="UP000288859"/>
    </source>
</evidence>
<dbReference type="InterPro" id="IPR036259">
    <property type="entry name" value="MFS_trans_sf"/>
</dbReference>
<dbReference type="AlphaFoldDB" id="A0A438N5I6"/>
<evidence type="ECO:0000256" key="3">
    <source>
        <dbReference type="ARBA" id="ARBA00022692"/>
    </source>
</evidence>
<dbReference type="PANTHER" id="PTHR43791:SF15">
    <property type="entry name" value="TRANSPORTER SEO1-RELATED"/>
    <property type="match status" value="1"/>
</dbReference>
<feature type="transmembrane region" description="Helical" evidence="8">
    <location>
        <begin position="368"/>
        <end position="389"/>
    </location>
</feature>
<feature type="transmembrane region" description="Helical" evidence="8">
    <location>
        <begin position="227"/>
        <end position="249"/>
    </location>
</feature>
<keyword evidence="4 8" id="KW-1133">Transmembrane helix</keyword>
<evidence type="ECO:0000256" key="2">
    <source>
        <dbReference type="ARBA" id="ARBA00022448"/>
    </source>
</evidence>
<evidence type="ECO:0000313" key="9">
    <source>
        <dbReference type="EMBL" id="RVX71013.1"/>
    </source>
</evidence>
<dbReference type="Proteomes" id="UP000288859">
    <property type="component" value="Unassembled WGS sequence"/>
</dbReference>
<dbReference type="SUPFAM" id="SSF103473">
    <property type="entry name" value="MFS general substrate transporter"/>
    <property type="match status" value="1"/>
</dbReference>
<comment type="similarity">
    <text evidence="6">Belongs to the major facilitator superfamily. Allantoate permease family.</text>
</comment>
<evidence type="ECO:0000256" key="6">
    <source>
        <dbReference type="ARBA" id="ARBA00037968"/>
    </source>
</evidence>
<comment type="caution">
    <text evidence="9">The sequence shown here is derived from an EMBL/GenBank/DDBJ whole genome shotgun (WGS) entry which is preliminary data.</text>
</comment>
<comment type="subcellular location">
    <subcellularLocation>
        <location evidence="1">Membrane</location>
        <topology evidence="1">Multi-pass membrane protein</topology>
    </subcellularLocation>
</comment>
<feature type="transmembrane region" description="Helical" evidence="8">
    <location>
        <begin position="461"/>
        <end position="481"/>
    </location>
</feature>
<sequence length="511" mass="57794">MSKVLGEPAVQVAPAEEASIEAKDDAPLQTTYGANPNPSKDRSLLSWFDKNDGPEERKLILKLDFLLLSYACMGFWVMYIDRGILGNAYVSGMREDLKLFGNEYVQLGSVFTVGYATTMIPSTLLVTKIPAHIVLPSATFLWGLFTMLAFWAKSFSQLAAYRFIIGFCEGGFFCTIHYCLGSWYRPDELVRRAGIFYMSSGVGTVSTGVLAARIYRNLDGALGHAGWRWMFMIGALCTFPIAAWGAIFFPGALRKTKRWTFTEKEHLIAHERMRLVGRKAPQGMPFAWSSVKRFVGRWHFWVLIPWNIVWILGMGWWQQHILWLRAQPQYSTFQVNNYTAISPSLGVVFIFVFSWVVDRYGDKAKIPLFGFVTFMTFIGSLGFVLYDYSSFAWKWYGVAIGYMLVSLSPVIYSHANLVCAGDAEERAFIISAMLATGTAFNAWVPILVWPTVEAPRLFKGYTFVTVLLPIYFAQSCFVFIFSRRRTAKEKAQKVDSEASSDIGVQVEETKN</sequence>
<feature type="transmembrane region" description="Helical" evidence="8">
    <location>
        <begin position="427"/>
        <end position="449"/>
    </location>
</feature>
<keyword evidence="5 8" id="KW-0472">Membrane</keyword>
<feature type="compositionally biased region" description="Polar residues" evidence="7">
    <location>
        <begin position="28"/>
        <end position="37"/>
    </location>
</feature>
<dbReference type="OrthoDB" id="3639251at2759"/>
<gene>
    <name evidence="9" type="ORF">B0A52_03378</name>
</gene>
<accession>A0A438N5I6</accession>
<evidence type="ECO:0000256" key="7">
    <source>
        <dbReference type="SAM" id="MobiDB-lite"/>
    </source>
</evidence>
<feature type="transmembrane region" description="Helical" evidence="8">
    <location>
        <begin position="195"/>
        <end position="215"/>
    </location>
</feature>
<feature type="transmembrane region" description="Helical" evidence="8">
    <location>
        <begin position="104"/>
        <end position="126"/>
    </location>
</feature>
<organism evidence="9 10">
    <name type="scientific">Exophiala mesophila</name>
    <name type="common">Black yeast-like fungus</name>
    <dbReference type="NCBI Taxonomy" id="212818"/>
    <lineage>
        <taxon>Eukaryota</taxon>
        <taxon>Fungi</taxon>
        <taxon>Dikarya</taxon>
        <taxon>Ascomycota</taxon>
        <taxon>Pezizomycotina</taxon>
        <taxon>Eurotiomycetes</taxon>
        <taxon>Chaetothyriomycetidae</taxon>
        <taxon>Chaetothyriales</taxon>
        <taxon>Herpotrichiellaceae</taxon>
        <taxon>Exophiala</taxon>
    </lineage>
</organism>
<feature type="region of interest" description="Disordered" evidence="7">
    <location>
        <begin position="1"/>
        <end position="37"/>
    </location>
</feature>
<dbReference type="Gene3D" id="1.20.1250.20">
    <property type="entry name" value="MFS general substrate transporter like domains"/>
    <property type="match status" value="1"/>
</dbReference>
<dbReference type="InterPro" id="IPR011701">
    <property type="entry name" value="MFS"/>
</dbReference>